<name>F8FAK8_PAEMK</name>
<protein>
    <submittedName>
        <fullName evidence="1">Uncharacterized protein</fullName>
    </submittedName>
</protein>
<dbReference type="HOGENOM" id="CLU_3255054_0_0_9"/>
<sequence>MNGYLFASTTCSYLQPPANLFVSTTYNDERGISSLIRVLFAK</sequence>
<evidence type="ECO:0000313" key="2">
    <source>
        <dbReference type="Proteomes" id="UP000006620"/>
    </source>
</evidence>
<dbReference type="KEGG" id="pms:KNP414_02536"/>
<dbReference type="PATRIC" id="fig|1036673.3.peg.2296"/>
<evidence type="ECO:0000313" key="1">
    <source>
        <dbReference type="EMBL" id="AEI41097.1"/>
    </source>
</evidence>
<dbReference type="Proteomes" id="UP000006620">
    <property type="component" value="Chromosome"/>
</dbReference>
<accession>F8FAK8</accession>
<gene>
    <name evidence="1" type="ordered locus">KNP414_02536</name>
</gene>
<reference evidence="2" key="1">
    <citation type="submission" date="2011-06" db="EMBL/GenBank/DDBJ databases">
        <title>Complete genome sequence of Paenibacillus mucilaginosus KNP414.</title>
        <authorList>
            <person name="Wang J."/>
            <person name="Hu S."/>
            <person name="Hu X."/>
            <person name="Zhang B."/>
            <person name="Dong D."/>
            <person name="Zhang S."/>
            <person name="Zhao K."/>
            <person name="Wu D."/>
        </authorList>
    </citation>
    <scope>NUCLEOTIDE SEQUENCE [LARGE SCALE GENOMIC DNA]</scope>
    <source>
        <strain evidence="2">KNP414</strain>
    </source>
</reference>
<dbReference type="AlphaFoldDB" id="F8FAK8"/>
<reference evidence="1 2" key="2">
    <citation type="journal article" date="2013" name="Genome Announc.">
        <title>Genome Sequence of Growth-Improving Paenibacillus mucilaginosus Strain KNP414.</title>
        <authorList>
            <person name="Lu J.J."/>
            <person name="Wang J.F."/>
            <person name="Hu X.F."/>
        </authorList>
    </citation>
    <scope>NUCLEOTIDE SEQUENCE [LARGE SCALE GENOMIC DNA]</scope>
    <source>
        <strain evidence="1 2">KNP414</strain>
    </source>
</reference>
<organism evidence="1 2">
    <name type="scientific">Paenibacillus mucilaginosus (strain KNP414)</name>
    <dbReference type="NCBI Taxonomy" id="1036673"/>
    <lineage>
        <taxon>Bacteria</taxon>
        <taxon>Bacillati</taxon>
        <taxon>Bacillota</taxon>
        <taxon>Bacilli</taxon>
        <taxon>Bacillales</taxon>
        <taxon>Paenibacillaceae</taxon>
        <taxon>Paenibacillus</taxon>
    </lineage>
</organism>
<proteinExistence type="predicted"/>
<dbReference type="EMBL" id="CP002869">
    <property type="protein sequence ID" value="AEI41097.1"/>
    <property type="molecule type" value="Genomic_DNA"/>
</dbReference>